<evidence type="ECO:0000313" key="2">
    <source>
        <dbReference type="Proteomes" id="UP000053097"/>
    </source>
</evidence>
<proteinExistence type="predicted"/>
<dbReference type="Proteomes" id="UP000053097">
    <property type="component" value="Unassembled WGS sequence"/>
</dbReference>
<evidence type="ECO:0000313" key="1">
    <source>
        <dbReference type="EMBL" id="EZA48816.1"/>
    </source>
</evidence>
<name>A0A026VZB1_OOCBI</name>
<keyword evidence="2" id="KW-1185">Reference proteome</keyword>
<protein>
    <submittedName>
        <fullName evidence="1">Uncharacterized protein</fullName>
    </submittedName>
</protein>
<organism evidence="1 2">
    <name type="scientific">Ooceraea biroi</name>
    <name type="common">Clonal raider ant</name>
    <name type="synonym">Cerapachys biroi</name>
    <dbReference type="NCBI Taxonomy" id="2015173"/>
    <lineage>
        <taxon>Eukaryota</taxon>
        <taxon>Metazoa</taxon>
        <taxon>Ecdysozoa</taxon>
        <taxon>Arthropoda</taxon>
        <taxon>Hexapoda</taxon>
        <taxon>Insecta</taxon>
        <taxon>Pterygota</taxon>
        <taxon>Neoptera</taxon>
        <taxon>Endopterygota</taxon>
        <taxon>Hymenoptera</taxon>
        <taxon>Apocrita</taxon>
        <taxon>Aculeata</taxon>
        <taxon>Formicoidea</taxon>
        <taxon>Formicidae</taxon>
        <taxon>Dorylinae</taxon>
        <taxon>Ooceraea</taxon>
    </lineage>
</organism>
<reference evidence="1 2" key="1">
    <citation type="journal article" date="2014" name="Curr. Biol.">
        <title>The genome of the clonal raider ant Cerapachys biroi.</title>
        <authorList>
            <person name="Oxley P.R."/>
            <person name="Ji L."/>
            <person name="Fetter-Pruneda I."/>
            <person name="McKenzie S.K."/>
            <person name="Li C."/>
            <person name="Hu H."/>
            <person name="Zhang G."/>
            <person name="Kronauer D.J."/>
        </authorList>
    </citation>
    <scope>NUCLEOTIDE SEQUENCE [LARGE SCALE GENOMIC DNA]</scope>
</reference>
<dbReference type="AlphaFoldDB" id="A0A026VZB1"/>
<sequence length="57" mass="6569">MYHRHYGVSVKLAGITECGDRLPRSDRVPSIATDHPTLNSRLLASQRQEMLWCSYDH</sequence>
<gene>
    <name evidence="1" type="ORF">X777_12732</name>
</gene>
<accession>A0A026VZB1</accession>
<dbReference type="EMBL" id="KK107570">
    <property type="protein sequence ID" value="EZA48816.1"/>
    <property type="molecule type" value="Genomic_DNA"/>
</dbReference>